<feature type="non-terminal residue" evidence="1">
    <location>
        <position position="48"/>
    </location>
</feature>
<organism evidence="1 2">
    <name type="scientific">Trichinella zimbabwensis</name>
    <dbReference type="NCBI Taxonomy" id="268475"/>
    <lineage>
        <taxon>Eukaryota</taxon>
        <taxon>Metazoa</taxon>
        <taxon>Ecdysozoa</taxon>
        <taxon>Nematoda</taxon>
        <taxon>Enoplea</taxon>
        <taxon>Dorylaimia</taxon>
        <taxon>Trichinellida</taxon>
        <taxon>Trichinellidae</taxon>
        <taxon>Trichinella</taxon>
    </lineage>
</organism>
<dbReference type="Proteomes" id="UP000055024">
    <property type="component" value="Unassembled WGS sequence"/>
</dbReference>
<dbReference type="EMBL" id="JYDP01006661">
    <property type="protein sequence ID" value="KRY80623.1"/>
    <property type="molecule type" value="Genomic_DNA"/>
</dbReference>
<name>A0A0V1F456_9BILA</name>
<gene>
    <name evidence="1" type="ORF">T11_9002</name>
</gene>
<evidence type="ECO:0000313" key="1">
    <source>
        <dbReference type="EMBL" id="KRY80623.1"/>
    </source>
</evidence>
<sequence length="48" mass="5489">MRRSDSQRTNGTSINEICILCRPIECVVVTARGPMGHRLMKFAYYADQ</sequence>
<reference evidence="1 2" key="1">
    <citation type="submission" date="2015-01" db="EMBL/GenBank/DDBJ databases">
        <title>Evolution of Trichinella species and genotypes.</title>
        <authorList>
            <person name="Korhonen P.K."/>
            <person name="Edoardo P."/>
            <person name="Giuseppe L.R."/>
            <person name="Gasser R.B."/>
        </authorList>
    </citation>
    <scope>NUCLEOTIDE SEQUENCE [LARGE SCALE GENOMIC DNA]</scope>
    <source>
        <strain evidence="1">ISS1029</strain>
    </source>
</reference>
<proteinExistence type="predicted"/>
<dbReference type="OrthoDB" id="5941518at2759"/>
<accession>A0A0V1F456</accession>
<dbReference type="AlphaFoldDB" id="A0A0V1F456"/>
<protein>
    <submittedName>
        <fullName evidence="1">Uncharacterized protein</fullName>
    </submittedName>
</protein>
<keyword evidence="2" id="KW-1185">Reference proteome</keyword>
<comment type="caution">
    <text evidence="1">The sequence shown here is derived from an EMBL/GenBank/DDBJ whole genome shotgun (WGS) entry which is preliminary data.</text>
</comment>
<evidence type="ECO:0000313" key="2">
    <source>
        <dbReference type="Proteomes" id="UP000055024"/>
    </source>
</evidence>